<proteinExistence type="predicted"/>
<comment type="caution">
    <text evidence="1">The sequence shown here is derived from an EMBL/GenBank/DDBJ whole genome shotgun (WGS) entry which is preliminary data.</text>
</comment>
<evidence type="ECO:0000313" key="2">
    <source>
        <dbReference type="Proteomes" id="UP001199469"/>
    </source>
</evidence>
<dbReference type="RefSeq" id="WP_230729685.1">
    <property type="nucleotide sequence ID" value="NZ_JAJNDB010000001.1"/>
</dbReference>
<protein>
    <recommendedName>
        <fullName evidence="3">TetR family transcriptional regulator</fullName>
    </recommendedName>
</protein>
<dbReference type="Proteomes" id="UP001199469">
    <property type="component" value="Unassembled WGS sequence"/>
</dbReference>
<gene>
    <name evidence="1" type="ORF">LQ327_01130</name>
</gene>
<reference evidence="1 2" key="1">
    <citation type="submission" date="2021-11" db="EMBL/GenBank/DDBJ databases">
        <title>Draft genome sequence of Actinomycetospora sp. SF1 isolated from the rhizosphere soil.</title>
        <authorList>
            <person name="Duangmal K."/>
            <person name="Chantavorakit T."/>
        </authorList>
    </citation>
    <scope>NUCLEOTIDE SEQUENCE [LARGE SCALE GENOMIC DNA]</scope>
    <source>
        <strain evidence="1 2">TBRC 5722</strain>
    </source>
</reference>
<name>A0ABS8P161_9PSEU</name>
<organism evidence="1 2">
    <name type="scientific">Actinomycetospora endophytica</name>
    <dbReference type="NCBI Taxonomy" id="2291215"/>
    <lineage>
        <taxon>Bacteria</taxon>
        <taxon>Bacillati</taxon>
        <taxon>Actinomycetota</taxon>
        <taxon>Actinomycetes</taxon>
        <taxon>Pseudonocardiales</taxon>
        <taxon>Pseudonocardiaceae</taxon>
        <taxon>Actinomycetospora</taxon>
    </lineage>
</organism>
<sequence>MPTPGRGRHQEAGQGACLMEYVSLLVGEAFSDRPTCTHPALAEFARGVNDRLSDDGRASLFSRAPVVATIGPRAPGVAAAVATAALADLGPDRPGGGLDPDESHLLQSRLMRLRRRDRPGRHRWGRHRDRIAARELIHVGLERTRRMPPGPARDRILLRLFDHALLAVPRTPA</sequence>
<evidence type="ECO:0008006" key="3">
    <source>
        <dbReference type="Google" id="ProtNLM"/>
    </source>
</evidence>
<evidence type="ECO:0000313" key="1">
    <source>
        <dbReference type="EMBL" id="MCD2191993.1"/>
    </source>
</evidence>
<dbReference type="EMBL" id="JAJNDB010000001">
    <property type="protein sequence ID" value="MCD2191993.1"/>
    <property type="molecule type" value="Genomic_DNA"/>
</dbReference>
<keyword evidence="2" id="KW-1185">Reference proteome</keyword>
<accession>A0ABS8P161</accession>